<feature type="chain" id="PRO_5023882139" description="non-specific serine/threonine protein kinase" evidence="21">
    <location>
        <begin position="28"/>
        <end position="681"/>
    </location>
</feature>
<dbReference type="SUPFAM" id="SSF56112">
    <property type="entry name" value="Protein kinase-like (PK-like)"/>
    <property type="match status" value="1"/>
</dbReference>
<dbReference type="AlphaFoldDB" id="A0A5J9WF63"/>
<dbReference type="OrthoDB" id="1935106at2759"/>
<feature type="non-terminal residue" evidence="23">
    <location>
        <position position="1"/>
    </location>
</feature>
<evidence type="ECO:0000256" key="19">
    <source>
        <dbReference type="SAM" id="MobiDB-lite"/>
    </source>
</evidence>
<dbReference type="EMBL" id="RWGY01000004">
    <property type="protein sequence ID" value="TVU46681.1"/>
    <property type="molecule type" value="Genomic_DNA"/>
</dbReference>
<evidence type="ECO:0000256" key="7">
    <source>
        <dbReference type="ARBA" id="ARBA00022679"/>
    </source>
</evidence>
<keyword evidence="17" id="KW-0325">Glycoprotein</keyword>
<dbReference type="InterPro" id="IPR017441">
    <property type="entry name" value="Protein_kinase_ATP_BS"/>
</dbReference>
<comment type="subcellular location">
    <subcellularLocation>
        <location evidence="1">Cell membrane</location>
        <topology evidence="1">Single-pass type I membrane protein</topology>
    </subcellularLocation>
</comment>
<evidence type="ECO:0000313" key="24">
    <source>
        <dbReference type="Proteomes" id="UP000324897"/>
    </source>
</evidence>
<keyword evidence="6" id="KW-0723">Serine/threonine-protein kinase</keyword>
<keyword evidence="8 20" id="KW-0812">Transmembrane</keyword>
<dbReference type="CDD" id="cd14066">
    <property type="entry name" value="STKc_IRAK"/>
    <property type="match status" value="1"/>
</dbReference>
<sequence length="681" mass="74234">MAVAVNKCLLLVFSCLVLSSYAPHATSLSFNYNFSTPGVLASANLKYMADSTAAGDRIDLTYASNWSTGRVAHGQQVQLWDDGTGRVASFTSNFTFNIKPTNSTIQERQGDGMGFFIGPYPPSLPQDARGGFLGLFNNRNNPANTDFPPTVAVEFDSFRNGWDPSDTWNHAGVDVNDVKSAAYVALPDGCFTGGGTVSAWLRYDADVSKLSAALQFNELPGLPLFNVSAAVDLRAAGLPQNAAVGFSAATGDLVERHQVLSWSFESTLSSVAIAHQTGKGLVAGLACTAVAILFALVAWLCHYQYLQRHRTIQMQEVAETPHDADMDNEFEKGTWPRKLSYTELSRATHGFSDDEKLGEGGFGSVYRGFLQDQGLHVAIKRISKTSRQGRREYMAEVTIIGHLRHRHLVQLVGWCHEADELLLVYELMPNGSLDTHLYNSGNILAWTIRYKIILGIGSALVYLHQECKQCVLHRDIKPSNVMLDMSFDAKLGDFGLARLVDHSRASRTTMLAGTRGYMDPECAVTFRTSAEADVYSFGVVLLEIACGRKPVVVQDGEDSDGRIVPWVWELHGRGALLNAADARLAGEFDAREMECVLLVGLWCVHPDYSSRPSIRHAMNVLQFEAPLPELPPDFPVPTYGTTAASGVYSCASHYTSSSSNGDYTQRSSVSSAKSAGHGARS</sequence>
<feature type="transmembrane region" description="Helical" evidence="20">
    <location>
        <begin position="280"/>
        <end position="301"/>
    </location>
</feature>
<dbReference type="GO" id="GO:0004674">
    <property type="term" value="F:protein serine/threonine kinase activity"/>
    <property type="evidence" value="ECO:0007669"/>
    <property type="project" value="UniProtKB-KW"/>
</dbReference>
<keyword evidence="11 18" id="KW-0547">Nucleotide-binding</keyword>
<dbReference type="SMART" id="SM00220">
    <property type="entry name" value="S_TKc"/>
    <property type="match status" value="1"/>
</dbReference>
<dbReference type="InterPro" id="IPR001220">
    <property type="entry name" value="Legume_lectin_dom"/>
</dbReference>
<dbReference type="GO" id="GO:0005524">
    <property type="term" value="F:ATP binding"/>
    <property type="evidence" value="ECO:0007669"/>
    <property type="project" value="UniProtKB-UniRule"/>
</dbReference>
<dbReference type="PROSITE" id="PS50011">
    <property type="entry name" value="PROTEIN_KINASE_DOM"/>
    <property type="match status" value="1"/>
</dbReference>
<evidence type="ECO:0000256" key="21">
    <source>
        <dbReference type="SAM" id="SignalP"/>
    </source>
</evidence>
<dbReference type="Pfam" id="PF00069">
    <property type="entry name" value="Pkinase"/>
    <property type="match status" value="1"/>
</dbReference>
<evidence type="ECO:0000256" key="3">
    <source>
        <dbReference type="ARBA" id="ARBA00010217"/>
    </source>
</evidence>
<keyword evidence="16" id="KW-0675">Receptor</keyword>
<keyword evidence="13 18" id="KW-0067">ATP-binding</keyword>
<keyword evidence="15 20" id="KW-0472">Membrane</keyword>
<reference evidence="23 24" key="1">
    <citation type="journal article" date="2019" name="Sci. Rep.">
        <title>A high-quality genome of Eragrostis curvula grass provides insights into Poaceae evolution and supports new strategies to enhance forage quality.</title>
        <authorList>
            <person name="Carballo J."/>
            <person name="Santos B.A.C.M."/>
            <person name="Zappacosta D."/>
            <person name="Garbus I."/>
            <person name="Selva J.P."/>
            <person name="Gallo C.A."/>
            <person name="Diaz A."/>
            <person name="Albertini E."/>
            <person name="Caccamo M."/>
            <person name="Echenique V."/>
        </authorList>
    </citation>
    <scope>NUCLEOTIDE SEQUENCE [LARGE SCALE GENOMIC DNA]</scope>
    <source>
        <strain evidence="24">cv. Victoria</strain>
        <tissue evidence="23">Leaf</tissue>
    </source>
</reference>
<dbReference type="FunFam" id="1.10.510.10:FF:000240">
    <property type="entry name" value="Lectin-domain containing receptor kinase A4.3"/>
    <property type="match status" value="1"/>
</dbReference>
<accession>A0A5J9WF63</accession>
<dbReference type="InterPro" id="IPR011009">
    <property type="entry name" value="Kinase-like_dom_sf"/>
</dbReference>
<comment type="similarity">
    <text evidence="2">In the N-terminal section; belongs to the leguminous lectin family.</text>
</comment>
<evidence type="ECO:0000256" key="12">
    <source>
        <dbReference type="ARBA" id="ARBA00022777"/>
    </source>
</evidence>
<evidence type="ECO:0000256" key="8">
    <source>
        <dbReference type="ARBA" id="ARBA00022692"/>
    </source>
</evidence>
<keyword evidence="14 20" id="KW-1133">Transmembrane helix</keyword>
<evidence type="ECO:0000256" key="1">
    <source>
        <dbReference type="ARBA" id="ARBA00004251"/>
    </source>
</evidence>
<dbReference type="InterPro" id="IPR008271">
    <property type="entry name" value="Ser/Thr_kinase_AS"/>
</dbReference>
<dbReference type="CDD" id="cd06899">
    <property type="entry name" value="lectin_legume_LecRK_Arcelin_ConA"/>
    <property type="match status" value="1"/>
</dbReference>
<dbReference type="InterPro" id="IPR013320">
    <property type="entry name" value="ConA-like_dom_sf"/>
</dbReference>
<evidence type="ECO:0000313" key="23">
    <source>
        <dbReference type="EMBL" id="TVU46681.1"/>
    </source>
</evidence>
<dbReference type="Gramene" id="TVU46681">
    <property type="protein sequence ID" value="TVU46681"/>
    <property type="gene ID" value="EJB05_06231"/>
</dbReference>
<keyword evidence="9 21" id="KW-0732">Signal</keyword>
<dbReference type="PROSITE" id="PS00108">
    <property type="entry name" value="PROTEIN_KINASE_ST"/>
    <property type="match status" value="1"/>
</dbReference>
<evidence type="ECO:0000256" key="6">
    <source>
        <dbReference type="ARBA" id="ARBA00022527"/>
    </source>
</evidence>
<keyword evidence="5" id="KW-1003">Cell membrane</keyword>
<evidence type="ECO:0000256" key="13">
    <source>
        <dbReference type="ARBA" id="ARBA00022840"/>
    </source>
</evidence>
<proteinExistence type="inferred from homology"/>
<dbReference type="InterPro" id="IPR050528">
    <property type="entry name" value="L-type_Lectin-RKs"/>
</dbReference>
<evidence type="ECO:0000256" key="9">
    <source>
        <dbReference type="ARBA" id="ARBA00022729"/>
    </source>
</evidence>
<comment type="similarity">
    <text evidence="3">In the C-terminal section; belongs to the protein kinase superfamily. Ser/Thr protein kinase family.</text>
</comment>
<dbReference type="FunFam" id="3.30.200.20:FF:000168">
    <property type="entry name" value="L-type lectin-domain containing receptor kinase IX.1"/>
    <property type="match status" value="1"/>
</dbReference>
<protein>
    <recommendedName>
        <fullName evidence="4">non-specific serine/threonine protein kinase</fullName>
        <ecNumber evidence="4">2.7.11.1</ecNumber>
    </recommendedName>
</protein>
<keyword evidence="24" id="KW-1185">Reference proteome</keyword>
<dbReference type="Gene3D" id="1.10.510.10">
    <property type="entry name" value="Transferase(Phosphotransferase) domain 1"/>
    <property type="match status" value="1"/>
</dbReference>
<dbReference type="SUPFAM" id="SSF49899">
    <property type="entry name" value="Concanavalin A-like lectins/glucanases"/>
    <property type="match status" value="1"/>
</dbReference>
<organism evidence="23 24">
    <name type="scientific">Eragrostis curvula</name>
    <name type="common">weeping love grass</name>
    <dbReference type="NCBI Taxonomy" id="38414"/>
    <lineage>
        <taxon>Eukaryota</taxon>
        <taxon>Viridiplantae</taxon>
        <taxon>Streptophyta</taxon>
        <taxon>Embryophyta</taxon>
        <taxon>Tracheophyta</taxon>
        <taxon>Spermatophyta</taxon>
        <taxon>Magnoliopsida</taxon>
        <taxon>Liliopsida</taxon>
        <taxon>Poales</taxon>
        <taxon>Poaceae</taxon>
        <taxon>PACMAD clade</taxon>
        <taxon>Chloridoideae</taxon>
        <taxon>Eragrostideae</taxon>
        <taxon>Eragrostidinae</taxon>
        <taxon>Eragrostis</taxon>
    </lineage>
</organism>
<dbReference type="InterPro" id="IPR000719">
    <property type="entry name" value="Prot_kinase_dom"/>
</dbReference>
<evidence type="ECO:0000259" key="22">
    <source>
        <dbReference type="PROSITE" id="PS50011"/>
    </source>
</evidence>
<dbReference type="Gene3D" id="3.30.200.20">
    <property type="entry name" value="Phosphorylase Kinase, domain 1"/>
    <property type="match status" value="1"/>
</dbReference>
<evidence type="ECO:0000256" key="2">
    <source>
        <dbReference type="ARBA" id="ARBA00008536"/>
    </source>
</evidence>
<keyword evidence="7" id="KW-0808">Transferase</keyword>
<keyword evidence="12" id="KW-0418">Kinase</keyword>
<dbReference type="Pfam" id="PF00139">
    <property type="entry name" value="Lectin_legB"/>
    <property type="match status" value="1"/>
</dbReference>
<dbReference type="Proteomes" id="UP000324897">
    <property type="component" value="Chromosome 5"/>
</dbReference>
<gene>
    <name evidence="23" type="ORF">EJB05_06231</name>
</gene>
<evidence type="ECO:0000256" key="17">
    <source>
        <dbReference type="ARBA" id="ARBA00023180"/>
    </source>
</evidence>
<comment type="caution">
    <text evidence="23">The sequence shown here is derived from an EMBL/GenBank/DDBJ whole genome shotgun (WGS) entry which is preliminary data.</text>
</comment>
<dbReference type="PROSITE" id="PS00307">
    <property type="entry name" value="LECTIN_LEGUME_BETA"/>
    <property type="match status" value="1"/>
</dbReference>
<dbReference type="EC" id="2.7.11.1" evidence="4"/>
<evidence type="ECO:0000256" key="16">
    <source>
        <dbReference type="ARBA" id="ARBA00023170"/>
    </source>
</evidence>
<dbReference type="PANTHER" id="PTHR27007">
    <property type="match status" value="1"/>
</dbReference>
<keyword evidence="10" id="KW-0430">Lectin</keyword>
<feature type="signal peptide" evidence="21">
    <location>
        <begin position="1"/>
        <end position="27"/>
    </location>
</feature>
<evidence type="ECO:0000256" key="20">
    <source>
        <dbReference type="SAM" id="Phobius"/>
    </source>
</evidence>
<dbReference type="InterPro" id="IPR019825">
    <property type="entry name" value="Lectin_legB_Mn/Ca_BS"/>
</dbReference>
<feature type="domain" description="Protein kinase" evidence="22">
    <location>
        <begin position="351"/>
        <end position="630"/>
    </location>
</feature>
<evidence type="ECO:0000256" key="10">
    <source>
        <dbReference type="ARBA" id="ARBA00022734"/>
    </source>
</evidence>
<dbReference type="Gene3D" id="2.60.120.200">
    <property type="match status" value="1"/>
</dbReference>
<evidence type="ECO:0000256" key="11">
    <source>
        <dbReference type="ARBA" id="ARBA00022741"/>
    </source>
</evidence>
<dbReference type="PROSITE" id="PS00107">
    <property type="entry name" value="PROTEIN_KINASE_ATP"/>
    <property type="match status" value="1"/>
</dbReference>
<dbReference type="GO" id="GO:0005886">
    <property type="term" value="C:plasma membrane"/>
    <property type="evidence" value="ECO:0007669"/>
    <property type="project" value="UniProtKB-SubCell"/>
</dbReference>
<evidence type="ECO:0000256" key="18">
    <source>
        <dbReference type="PROSITE-ProRule" id="PRU10141"/>
    </source>
</evidence>
<evidence type="ECO:0000256" key="4">
    <source>
        <dbReference type="ARBA" id="ARBA00012513"/>
    </source>
</evidence>
<evidence type="ECO:0000256" key="15">
    <source>
        <dbReference type="ARBA" id="ARBA00023136"/>
    </source>
</evidence>
<evidence type="ECO:0000256" key="14">
    <source>
        <dbReference type="ARBA" id="ARBA00022989"/>
    </source>
</evidence>
<feature type="region of interest" description="Disordered" evidence="19">
    <location>
        <begin position="653"/>
        <end position="681"/>
    </location>
</feature>
<evidence type="ECO:0000256" key="5">
    <source>
        <dbReference type="ARBA" id="ARBA00022475"/>
    </source>
</evidence>
<feature type="compositionally biased region" description="Polar residues" evidence="19">
    <location>
        <begin position="660"/>
        <end position="673"/>
    </location>
</feature>
<dbReference type="GO" id="GO:0002229">
    <property type="term" value="P:defense response to oomycetes"/>
    <property type="evidence" value="ECO:0007669"/>
    <property type="project" value="UniProtKB-ARBA"/>
</dbReference>
<dbReference type="GO" id="GO:0030246">
    <property type="term" value="F:carbohydrate binding"/>
    <property type="evidence" value="ECO:0007669"/>
    <property type="project" value="UniProtKB-KW"/>
</dbReference>
<name>A0A5J9WF63_9POAL</name>
<feature type="binding site" evidence="18">
    <location>
        <position position="380"/>
    </location>
    <ligand>
        <name>ATP</name>
        <dbReference type="ChEBI" id="CHEBI:30616"/>
    </ligand>
</feature>